<keyword evidence="2 6" id="KW-0808">Transferase</keyword>
<dbReference type="SUPFAM" id="SSF53613">
    <property type="entry name" value="Ribokinase-like"/>
    <property type="match status" value="1"/>
</dbReference>
<evidence type="ECO:0000256" key="2">
    <source>
        <dbReference type="ARBA" id="ARBA00022679"/>
    </source>
</evidence>
<reference evidence="8" key="1">
    <citation type="journal article" date="2020" name="mSystems">
        <title>Genome- and Community-Level Interaction Insights into Carbon Utilization and Element Cycling Functions of Hydrothermarchaeota in Hydrothermal Sediment.</title>
        <authorList>
            <person name="Zhou Z."/>
            <person name="Liu Y."/>
            <person name="Xu W."/>
            <person name="Pan J."/>
            <person name="Luo Z.H."/>
            <person name="Li M."/>
        </authorList>
    </citation>
    <scope>NUCLEOTIDE SEQUENCE [LARGE SCALE GENOMIC DNA]</scope>
    <source>
        <strain evidence="8">SpSt-503</strain>
    </source>
</reference>
<name>A0A7C3E5Y8_9SPIR</name>
<dbReference type="Gene3D" id="3.40.1190.20">
    <property type="match status" value="1"/>
</dbReference>
<dbReference type="InterPro" id="IPR017583">
    <property type="entry name" value="Tagatose/fructose_Pkinase"/>
</dbReference>
<accession>A0A7C3E5Y8</accession>
<dbReference type="EMBL" id="DSVL01000326">
    <property type="protein sequence ID" value="HFH29957.1"/>
    <property type="molecule type" value="Genomic_DNA"/>
</dbReference>
<evidence type="ECO:0000259" key="7">
    <source>
        <dbReference type="Pfam" id="PF00294"/>
    </source>
</evidence>
<keyword evidence="3" id="KW-0547">Nucleotide-binding</keyword>
<dbReference type="InterPro" id="IPR029056">
    <property type="entry name" value="Ribokinase-like"/>
</dbReference>
<dbReference type="InterPro" id="IPR011611">
    <property type="entry name" value="PfkB_dom"/>
</dbReference>
<dbReference type="PIRSF" id="PIRSF000535">
    <property type="entry name" value="1PFK/6PFK/LacC"/>
    <property type="match status" value="1"/>
</dbReference>
<dbReference type="AlphaFoldDB" id="A0A7C3E5Y8"/>
<dbReference type="InterPro" id="IPR002173">
    <property type="entry name" value="Carboh/pur_kinase_PfkB_CS"/>
</dbReference>
<keyword evidence="4 8" id="KW-0418">Kinase</keyword>
<evidence type="ECO:0000313" key="8">
    <source>
        <dbReference type="EMBL" id="HFH29957.1"/>
    </source>
</evidence>
<comment type="caution">
    <text evidence="8">The sequence shown here is derived from an EMBL/GenBank/DDBJ whole genome shotgun (WGS) entry which is preliminary data.</text>
</comment>
<dbReference type="Pfam" id="PF00294">
    <property type="entry name" value="PfkB"/>
    <property type="match status" value="1"/>
</dbReference>
<dbReference type="GO" id="GO:0005975">
    <property type="term" value="P:carbohydrate metabolic process"/>
    <property type="evidence" value="ECO:0007669"/>
    <property type="project" value="InterPro"/>
</dbReference>
<organism evidence="8">
    <name type="scientific">Gracilinema caldarium</name>
    <dbReference type="NCBI Taxonomy" id="215591"/>
    <lineage>
        <taxon>Bacteria</taxon>
        <taxon>Pseudomonadati</taxon>
        <taxon>Spirochaetota</taxon>
        <taxon>Spirochaetia</taxon>
        <taxon>Spirochaetales</taxon>
        <taxon>Breznakiellaceae</taxon>
        <taxon>Gracilinema</taxon>
    </lineage>
</organism>
<keyword evidence="5" id="KW-0067">ATP-binding</keyword>
<evidence type="ECO:0000256" key="1">
    <source>
        <dbReference type="ARBA" id="ARBA00010688"/>
    </source>
</evidence>
<feature type="domain" description="Carbohydrate kinase PfkB" evidence="7">
    <location>
        <begin position="24"/>
        <end position="307"/>
    </location>
</feature>
<dbReference type="GO" id="GO:0005524">
    <property type="term" value="F:ATP binding"/>
    <property type="evidence" value="ECO:0007669"/>
    <property type="project" value="UniProtKB-KW"/>
</dbReference>
<dbReference type="GO" id="GO:0016773">
    <property type="term" value="F:phosphotransferase activity, alcohol group as acceptor"/>
    <property type="evidence" value="ECO:0007669"/>
    <property type="project" value="InterPro"/>
</dbReference>
<sequence>MKYPNFLCVCLNPTLQKTLLFTSWQRDQVNRTGSYRLDASGKGVNVGRVLTQLGKDALHLTQLGGHFRDLFINLCKNDGLPLVWTDSSSEIRFCYTLLDREDHSVTELVEESEPVHPGTEQAVLELFEEESLRISKKATKQPTLIISGTKAAGFSDEIIPLMVSHAKHRGYRIILDIKGKDLQNSLLYRPQFIKPNLLEFCTTYLPDLEQGKIQVDENYQQSIQEQVVSQAQLLATKFGCSIIITRGSKPIWVIEGSKFYEVPLTPVVPVNTTGSGDAFTAGLASAFDDGHTLKSAITEGIRCGALNAALLKPGVIRE</sequence>
<evidence type="ECO:0000256" key="5">
    <source>
        <dbReference type="ARBA" id="ARBA00022840"/>
    </source>
</evidence>
<dbReference type="PANTHER" id="PTHR46566">
    <property type="entry name" value="1-PHOSPHOFRUCTOKINASE-RELATED"/>
    <property type="match status" value="1"/>
</dbReference>
<gene>
    <name evidence="8" type="ORF">ENS59_10680</name>
</gene>
<comment type="similarity">
    <text evidence="1">Belongs to the carbohydrate kinase PfkB family.</text>
</comment>
<proteinExistence type="inferred from homology"/>
<evidence type="ECO:0000256" key="4">
    <source>
        <dbReference type="ARBA" id="ARBA00022777"/>
    </source>
</evidence>
<dbReference type="PANTHER" id="PTHR46566:SF2">
    <property type="entry name" value="ATP-DEPENDENT 6-PHOSPHOFRUCTOKINASE ISOZYME 2"/>
    <property type="match status" value="1"/>
</dbReference>
<evidence type="ECO:0000256" key="3">
    <source>
        <dbReference type="ARBA" id="ARBA00022741"/>
    </source>
</evidence>
<protein>
    <submittedName>
        <fullName evidence="8">Tagatose-6-phosphate kinase</fullName>
    </submittedName>
</protein>
<evidence type="ECO:0000256" key="6">
    <source>
        <dbReference type="PIRNR" id="PIRNR000535"/>
    </source>
</evidence>
<dbReference type="PROSITE" id="PS00584">
    <property type="entry name" value="PFKB_KINASES_2"/>
    <property type="match status" value="1"/>
</dbReference>
<dbReference type="GO" id="GO:0016301">
    <property type="term" value="F:kinase activity"/>
    <property type="evidence" value="ECO:0007669"/>
    <property type="project" value="UniProtKB-KW"/>
</dbReference>